<evidence type="ECO:0000256" key="6">
    <source>
        <dbReference type="ARBA" id="ARBA00022759"/>
    </source>
</evidence>
<dbReference type="InterPro" id="IPR000477">
    <property type="entry name" value="RT_dom"/>
</dbReference>
<dbReference type="SUPFAM" id="SSF56672">
    <property type="entry name" value="DNA/RNA polymerases"/>
    <property type="match status" value="1"/>
</dbReference>
<evidence type="ECO:0000313" key="11">
    <source>
        <dbReference type="Proteomes" id="UP000606786"/>
    </source>
</evidence>
<dbReference type="FunFam" id="3.10.20.370:FF:000001">
    <property type="entry name" value="Retrovirus-related Pol polyprotein from transposon 17.6-like protein"/>
    <property type="match status" value="1"/>
</dbReference>
<dbReference type="InterPro" id="IPR050951">
    <property type="entry name" value="Retrovirus_Pol_polyprotein"/>
</dbReference>
<keyword evidence="8" id="KW-0695">RNA-directed DNA polymerase</keyword>
<keyword evidence="2" id="KW-0645">Protease</keyword>
<dbReference type="InterPro" id="IPR043128">
    <property type="entry name" value="Rev_trsase/Diguanyl_cyclase"/>
</dbReference>
<dbReference type="GO" id="GO:0006508">
    <property type="term" value="P:proteolysis"/>
    <property type="evidence" value="ECO:0007669"/>
    <property type="project" value="UniProtKB-KW"/>
</dbReference>
<feature type="domain" description="Reverse transcriptase" evidence="9">
    <location>
        <begin position="172"/>
        <end position="356"/>
    </location>
</feature>
<evidence type="ECO:0000313" key="10">
    <source>
        <dbReference type="EMBL" id="CAD7001853.1"/>
    </source>
</evidence>
<dbReference type="GO" id="GO:0008233">
    <property type="term" value="F:peptidase activity"/>
    <property type="evidence" value="ECO:0007669"/>
    <property type="project" value="UniProtKB-KW"/>
</dbReference>
<evidence type="ECO:0000256" key="8">
    <source>
        <dbReference type="ARBA" id="ARBA00022918"/>
    </source>
</evidence>
<evidence type="ECO:0000256" key="7">
    <source>
        <dbReference type="ARBA" id="ARBA00022801"/>
    </source>
</evidence>
<evidence type="ECO:0000256" key="4">
    <source>
        <dbReference type="ARBA" id="ARBA00022695"/>
    </source>
</evidence>
<dbReference type="GO" id="GO:0004519">
    <property type="term" value="F:endonuclease activity"/>
    <property type="evidence" value="ECO:0007669"/>
    <property type="project" value="UniProtKB-KW"/>
</dbReference>
<name>A0A811UXN7_CERCA</name>
<sequence>MQVKKLCRFPIFKEFNEKDFICEFLECNFNKNFDGLIGNNILTKFNCIIDYPNRILKTNKATINFYQTEEEEIYNRISYKENEEEIFNNDVRDKCVTEFVDTNHLNGIDKNKLRNILKRHKSVFYNEDDNLTFTSTTKHRIMTKNDIPVYSKIYRYQEIHKPEIEKQIDQMLTQGIIRASSSPYNSPIWLVPKKLDATNEQKWRLVIDYRKLNSVSTEDRFPIPNIDDIFDKLGRCQYFSTLDLAKGFHQIEMDERDIYKTAFSTANGHYEFLRMPFGLRNAPATFQRLMNEVLKDYIGKICIVYMDDILIFSTSIEEHLESLNKILIRLKEKNLRIQINKCNFLRQETKFLGHMIAKEGMKPNPEKVEAIEKILLPKNVKEIKAFLGITGYYRRFIKDYSKVAYHIIKYLKKDMKINHNDKDYIKAFNKLKELIKADPILIHPDFNKAFTLVTDASNFALGAALLQTDKVISYASRSLNGHEKNYSTVEKELLAIVWATKYFRPYLFGRHFTIKTDHRPLIWLSNLKEPNAKLQRWKIKLNEFDFDINYIN</sequence>
<dbReference type="GO" id="GO:0003964">
    <property type="term" value="F:RNA-directed DNA polymerase activity"/>
    <property type="evidence" value="ECO:0007669"/>
    <property type="project" value="UniProtKB-KW"/>
</dbReference>
<protein>
    <recommendedName>
        <fullName evidence="1">RNA-directed DNA polymerase</fullName>
        <ecNumber evidence="1">2.7.7.49</ecNumber>
    </recommendedName>
</protein>
<comment type="caution">
    <text evidence="10">The sequence shown here is derived from an EMBL/GenBank/DDBJ whole genome shotgun (WGS) entry which is preliminary data.</text>
</comment>
<reference evidence="10" key="1">
    <citation type="submission" date="2020-11" db="EMBL/GenBank/DDBJ databases">
        <authorList>
            <person name="Whitehead M."/>
        </authorList>
    </citation>
    <scope>NUCLEOTIDE SEQUENCE</scope>
    <source>
        <strain evidence="10">EGII</strain>
    </source>
</reference>
<dbReference type="EMBL" id="CAJHJT010000023">
    <property type="protein sequence ID" value="CAD7001853.1"/>
    <property type="molecule type" value="Genomic_DNA"/>
</dbReference>
<dbReference type="InterPro" id="IPR041373">
    <property type="entry name" value="RT_RNaseH"/>
</dbReference>
<dbReference type="OrthoDB" id="8057740at2759"/>
<dbReference type="InterPro" id="IPR021109">
    <property type="entry name" value="Peptidase_aspartic_dom_sf"/>
</dbReference>
<keyword evidence="3" id="KW-0808">Transferase</keyword>
<proteinExistence type="predicted"/>
<dbReference type="PANTHER" id="PTHR37984:SF5">
    <property type="entry name" value="PROTEIN NYNRIN-LIKE"/>
    <property type="match status" value="1"/>
</dbReference>
<evidence type="ECO:0000256" key="2">
    <source>
        <dbReference type="ARBA" id="ARBA00022670"/>
    </source>
</evidence>
<dbReference type="Gene3D" id="2.40.70.10">
    <property type="entry name" value="Acid Proteases"/>
    <property type="match status" value="1"/>
</dbReference>
<dbReference type="Gene3D" id="3.30.70.270">
    <property type="match status" value="2"/>
</dbReference>
<organism evidence="10 11">
    <name type="scientific">Ceratitis capitata</name>
    <name type="common">Mediterranean fruit fly</name>
    <name type="synonym">Tephritis capitata</name>
    <dbReference type="NCBI Taxonomy" id="7213"/>
    <lineage>
        <taxon>Eukaryota</taxon>
        <taxon>Metazoa</taxon>
        <taxon>Ecdysozoa</taxon>
        <taxon>Arthropoda</taxon>
        <taxon>Hexapoda</taxon>
        <taxon>Insecta</taxon>
        <taxon>Pterygota</taxon>
        <taxon>Neoptera</taxon>
        <taxon>Endopterygota</taxon>
        <taxon>Diptera</taxon>
        <taxon>Brachycera</taxon>
        <taxon>Muscomorpha</taxon>
        <taxon>Tephritoidea</taxon>
        <taxon>Tephritidae</taxon>
        <taxon>Ceratitis</taxon>
        <taxon>Ceratitis</taxon>
    </lineage>
</organism>
<dbReference type="CDD" id="cd01647">
    <property type="entry name" value="RT_LTR"/>
    <property type="match status" value="1"/>
</dbReference>
<dbReference type="Pfam" id="PF17917">
    <property type="entry name" value="RT_RNaseH"/>
    <property type="match status" value="1"/>
</dbReference>
<dbReference type="PANTHER" id="PTHR37984">
    <property type="entry name" value="PROTEIN CBG26694"/>
    <property type="match status" value="1"/>
</dbReference>
<dbReference type="Proteomes" id="UP000606786">
    <property type="component" value="Unassembled WGS sequence"/>
</dbReference>
<keyword evidence="6" id="KW-0255">Endonuclease</keyword>
<keyword evidence="11" id="KW-1185">Reference proteome</keyword>
<evidence type="ECO:0000256" key="1">
    <source>
        <dbReference type="ARBA" id="ARBA00012493"/>
    </source>
</evidence>
<evidence type="ECO:0000256" key="3">
    <source>
        <dbReference type="ARBA" id="ARBA00022679"/>
    </source>
</evidence>
<dbReference type="AlphaFoldDB" id="A0A811UXN7"/>
<keyword evidence="7" id="KW-0378">Hydrolase</keyword>
<gene>
    <name evidence="10" type="ORF">CCAP1982_LOCUS10342</name>
</gene>
<dbReference type="InterPro" id="IPR043502">
    <property type="entry name" value="DNA/RNA_pol_sf"/>
</dbReference>
<dbReference type="FunFam" id="3.30.70.270:FF:000020">
    <property type="entry name" value="Transposon Tf2-6 polyprotein-like Protein"/>
    <property type="match status" value="1"/>
</dbReference>
<keyword evidence="4" id="KW-0548">Nucleotidyltransferase</keyword>
<accession>A0A811UXN7</accession>
<dbReference type="EC" id="2.7.7.49" evidence="1"/>
<dbReference type="FunFam" id="3.10.10.10:FF:000007">
    <property type="entry name" value="Retrovirus-related Pol polyprotein from transposon 17.6-like Protein"/>
    <property type="match status" value="1"/>
</dbReference>
<dbReference type="Gene3D" id="3.10.10.10">
    <property type="entry name" value="HIV Type 1 Reverse Transcriptase, subunit A, domain 1"/>
    <property type="match status" value="1"/>
</dbReference>
<evidence type="ECO:0000259" key="9">
    <source>
        <dbReference type="PROSITE" id="PS50878"/>
    </source>
</evidence>
<keyword evidence="5" id="KW-0540">Nuclease</keyword>
<dbReference type="CDD" id="cd09274">
    <property type="entry name" value="RNase_HI_RT_Ty3"/>
    <property type="match status" value="1"/>
</dbReference>
<evidence type="ECO:0000256" key="5">
    <source>
        <dbReference type="ARBA" id="ARBA00022722"/>
    </source>
</evidence>
<dbReference type="PROSITE" id="PS50878">
    <property type="entry name" value="RT_POL"/>
    <property type="match status" value="1"/>
</dbReference>
<dbReference type="Pfam" id="PF00078">
    <property type="entry name" value="RVT_1"/>
    <property type="match status" value="1"/>
</dbReference>